<keyword evidence="5" id="KW-0057">Aromatic amino acid biosynthesis</keyword>
<dbReference type="PANTHER" id="PTHR21089:SF1">
    <property type="entry name" value="BIFUNCTIONAL 3-DEHYDROQUINATE DEHYDRATASE_SHIKIMATE DEHYDROGENASE, CHLOROPLASTIC"/>
    <property type="match status" value="1"/>
</dbReference>
<dbReference type="SUPFAM" id="SSF51735">
    <property type="entry name" value="NAD(P)-binding Rossmann-fold domains"/>
    <property type="match status" value="1"/>
</dbReference>
<feature type="domain" description="Quinate/shikimate 5-dehydrogenase/glutamyl-tRNA reductase" evidence="7">
    <location>
        <begin position="125"/>
        <end position="201"/>
    </location>
</feature>
<dbReference type="Pfam" id="PF08501">
    <property type="entry name" value="Shikimate_dh_N"/>
    <property type="match status" value="1"/>
</dbReference>
<reference evidence="9" key="1">
    <citation type="submission" date="2022-12" db="EMBL/GenBank/DDBJ databases">
        <title>Jiella pelagia sp. nov., isolated from phosphonate enriched culture of Northwest Pacific surface seawater.</title>
        <authorList>
            <person name="Shin D.Y."/>
            <person name="Hwang C.Y."/>
        </authorList>
    </citation>
    <scope>NUCLEOTIDE SEQUENCE</scope>
    <source>
        <strain evidence="9">HL-NP1</strain>
    </source>
</reference>
<keyword evidence="3" id="KW-0521">NADP</keyword>
<evidence type="ECO:0000256" key="4">
    <source>
        <dbReference type="ARBA" id="ARBA00023002"/>
    </source>
</evidence>
<dbReference type="InterPro" id="IPR036291">
    <property type="entry name" value="NAD(P)-bd_dom_sf"/>
</dbReference>
<dbReference type="Pfam" id="PF01488">
    <property type="entry name" value="Shikimate_DH"/>
    <property type="match status" value="1"/>
</dbReference>
<comment type="pathway">
    <text evidence="1">Metabolic intermediate biosynthesis; chorismate biosynthesis; chorismate from D-erythrose 4-phosphate and phosphoenolpyruvate: step 4/7.</text>
</comment>
<organism evidence="9 10">
    <name type="scientific">Jiella pelagia</name>
    <dbReference type="NCBI Taxonomy" id="2986949"/>
    <lineage>
        <taxon>Bacteria</taxon>
        <taxon>Pseudomonadati</taxon>
        <taxon>Pseudomonadota</taxon>
        <taxon>Alphaproteobacteria</taxon>
        <taxon>Hyphomicrobiales</taxon>
        <taxon>Aurantimonadaceae</taxon>
        <taxon>Jiella</taxon>
    </lineage>
</organism>
<evidence type="ECO:0000256" key="1">
    <source>
        <dbReference type="ARBA" id="ARBA00004871"/>
    </source>
</evidence>
<dbReference type="RefSeq" id="WP_268880079.1">
    <property type="nucleotide sequence ID" value="NZ_CP114029.1"/>
</dbReference>
<dbReference type="CDD" id="cd01065">
    <property type="entry name" value="NAD_bind_Shikimate_DH"/>
    <property type="match status" value="1"/>
</dbReference>
<keyword evidence="4" id="KW-0560">Oxidoreductase</keyword>
<feature type="domain" description="Shikimate dehydrogenase substrate binding N-terminal" evidence="8">
    <location>
        <begin position="12"/>
        <end position="95"/>
    </location>
</feature>
<evidence type="ECO:0000256" key="5">
    <source>
        <dbReference type="ARBA" id="ARBA00023141"/>
    </source>
</evidence>
<evidence type="ECO:0000256" key="3">
    <source>
        <dbReference type="ARBA" id="ARBA00022857"/>
    </source>
</evidence>
<keyword evidence="10" id="KW-1185">Reference proteome</keyword>
<name>A0ABY7BUZ4_9HYPH</name>
<dbReference type="PANTHER" id="PTHR21089">
    <property type="entry name" value="SHIKIMATE DEHYDROGENASE"/>
    <property type="match status" value="1"/>
</dbReference>
<dbReference type="InterPro" id="IPR006151">
    <property type="entry name" value="Shikm_DH/Glu-tRNA_Rdtase"/>
</dbReference>
<dbReference type="EMBL" id="CP114029">
    <property type="protein sequence ID" value="WAP67619.1"/>
    <property type="molecule type" value="Genomic_DNA"/>
</dbReference>
<dbReference type="SUPFAM" id="SSF53223">
    <property type="entry name" value="Aminoacid dehydrogenase-like, N-terminal domain"/>
    <property type="match status" value="1"/>
</dbReference>
<proteinExistence type="predicted"/>
<dbReference type="InterPro" id="IPR022893">
    <property type="entry name" value="Shikimate_DH_fam"/>
</dbReference>
<dbReference type="EC" id="1.1.1.25" evidence="2"/>
<evidence type="ECO:0000259" key="7">
    <source>
        <dbReference type="Pfam" id="PF01488"/>
    </source>
</evidence>
<comment type="catalytic activity">
    <reaction evidence="6">
        <text>shikimate + NADP(+) = 3-dehydroshikimate + NADPH + H(+)</text>
        <dbReference type="Rhea" id="RHEA:17737"/>
        <dbReference type="ChEBI" id="CHEBI:15378"/>
        <dbReference type="ChEBI" id="CHEBI:16630"/>
        <dbReference type="ChEBI" id="CHEBI:36208"/>
        <dbReference type="ChEBI" id="CHEBI:57783"/>
        <dbReference type="ChEBI" id="CHEBI:58349"/>
        <dbReference type="EC" id="1.1.1.25"/>
    </reaction>
</comment>
<evidence type="ECO:0000256" key="6">
    <source>
        <dbReference type="ARBA" id="ARBA00049442"/>
    </source>
</evidence>
<dbReference type="Proteomes" id="UP001164020">
    <property type="component" value="Chromosome"/>
</dbReference>
<dbReference type="InterPro" id="IPR013708">
    <property type="entry name" value="Shikimate_DH-bd_N"/>
</dbReference>
<protein>
    <recommendedName>
        <fullName evidence="2">shikimate dehydrogenase (NADP(+))</fullName>
        <ecNumber evidence="2">1.1.1.25</ecNumber>
    </recommendedName>
</protein>
<evidence type="ECO:0000313" key="9">
    <source>
        <dbReference type="EMBL" id="WAP67619.1"/>
    </source>
</evidence>
<dbReference type="Gene3D" id="3.40.50.720">
    <property type="entry name" value="NAD(P)-binding Rossmann-like Domain"/>
    <property type="match status" value="1"/>
</dbReference>
<accession>A0ABY7BUZ4</accession>
<evidence type="ECO:0000259" key="8">
    <source>
        <dbReference type="Pfam" id="PF08501"/>
    </source>
</evidence>
<evidence type="ECO:0000313" key="10">
    <source>
        <dbReference type="Proteomes" id="UP001164020"/>
    </source>
</evidence>
<sequence>MRITGRTRIMFILGDPVDHIVGTDILNRFFAENGLDVAVSPLQIARGDFAEVLSMLRRIKNVAGFGVTIPHKIAALSLVDDLTEAARDIGAVNFVRRNGDGTLTGHNVDGTGLIEGLDRHGFAPSGAKVLVVGAGGVGRAIAFALARAGAARLVIANRTVSAADDLAAAVNAAVPELQAEPVSTDALPPLGEFDLVVNATALGMKPEDPMPFDPAGLSPQTTVAEVVMSPAETRVLLAAKAKDCRIVPGAAMMAGQPALVAKFLGF</sequence>
<evidence type="ECO:0000256" key="2">
    <source>
        <dbReference type="ARBA" id="ARBA00012962"/>
    </source>
</evidence>
<keyword evidence="5" id="KW-0028">Amino-acid biosynthesis</keyword>
<gene>
    <name evidence="9" type="ORF">OH818_19285</name>
</gene>
<dbReference type="InterPro" id="IPR046346">
    <property type="entry name" value="Aminoacid_DH-like_N_sf"/>
</dbReference>
<dbReference type="Gene3D" id="3.40.50.10860">
    <property type="entry name" value="Leucine Dehydrogenase, chain A, domain 1"/>
    <property type="match status" value="1"/>
</dbReference>